<protein>
    <submittedName>
        <fullName evidence="1">Uncharacterized protein</fullName>
    </submittedName>
</protein>
<proteinExistence type="predicted"/>
<keyword evidence="2" id="KW-1185">Reference proteome</keyword>
<evidence type="ECO:0000313" key="2">
    <source>
        <dbReference type="Proteomes" id="UP000672602"/>
    </source>
</evidence>
<gene>
    <name evidence="1" type="ORF">KAJ83_01675</name>
</gene>
<dbReference type="AlphaFoldDB" id="A0A8J7V1C9"/>
<comment type="caution">
    <text evidence="1">The sequence shown here is derived from an EMBL/GenBank/DDBJ whole genome shotgun (WGS) entry which is preliminary data.</text>
</comment>
<dbReference type="RefSeq" id="WP_210680280.1">
    <property type="nucleotide sequence ID" value="NZ_JAGMWN010000001.1"/>
</dbReference>
<reference evidence="1" key="1">
    <citation type="submission" date="2021-04" db="EMBL/GenBank/DDBJ databases">
        <authorList>
            <person name="Zhang D.-C."/>
        </authorList>
    </citation>
    <scope>NUCLEOTIDE SEQUENCE</scope>
    <source>
        <strain evidence="1">CGMCC 1.15697</strain>
    </source>
</reference>
<dbReference type="EMBL" id="JAGMWN010000001">
    <property type="protein sequence ID" value="MBP5855702.1"/>
    <property type="molecule type" value="Genomic_DNA"/>
</dbReference>
<name>A0A8J7V1C9_9PROT</name>
<accession>A0A8J7V1C9</accession>
<evidence type="ECO:0000313" key="1">
    <source>
        <dbReference type="EMBL" id="MBP5855702.1"/>
    </source>
</evidence>
<dbReference type="Proteomes" id="UP000672602">
    <property type="component" value="Unassembled WGS sequence"/>
</dbReference>
<organism evidence="1 2">
    <name type="scientific">Marivibrio halodurans</name>
    <dbReference type="NCBI Taxonomy" id="2039722"/>
    <lineage>
        <taxon>Bacteria</taxon>
        <taxon>Pseudomonadati</taxon>
        <taxon>Pseudomonadota</taxon>
        <taxon>Alphaproteobacteria</taxon>
        <taxon>Rhodospirillales</taxon>
        <taxon>Rhodospirillaceae</taxon>
        <taxon>Marivibrio</taxon>
    </lineage>
</organism>
<sequence length="106" mass="11291">MDIQNIAKVLTNKEFISAVLTGADKMDNLADNLGLTQGQRREAAAMLGATFLEAISGHGESPFWEACEALERGSELISRYREANTPVDDQKGLATVAAVSSAYGNS</sequence>